<feature type="region of interest" description="Disordered" evidence="1">
    <location>
        <begin position="207"/>
        <end position="240"/>
    </location>
</feature>
<dbReference type="InterPro" id="IPR036691">
    <property type="entry name" value="Endo/exonu/phosph_ase_sf"/>
</dbReference>
<dbReference type="OrthoDB" id="412787at2759"/>
<dbReference type="GeneID" id="9037264"/>
<dbReference type="OMA" id="YTNWNNN"/>
<gene>
    <name evidence="3" type="ORF">Pmar_PMAR004548</name>
</gene>
<dbReference type="RefSeq" id="XP_002765090.1">
    <property type="nucleotide sequence ID" value="XM_002765044.1"/>
</dbReference>
<dbReference type="Proteomes" id="UP000007800">
    <property type="component" value="Unassembled WGS sequence"/>
</dbReference>
<dbReference type="PANTHER" id="PTHR12121">
    <property type="entry name" value="CARBON CATABOLITE REPRESSOR PROTEIN 4"/>
    <property type="match status" value="1"/>
</dbReference>
<accession>C5LZY9</accession>
<feature type="domain" description="Endonuclease/exonuclease/phosphatase" evidence="2">
    <location>
        <begin position="287"/>
        <end position="605"/>
    </location>
</feature>
<dbReference type="InParanoid" id="C5LZY9"/>
<dbReference type="SUPFAM" id="SSF56219">
    <property type="entry name" value="DNase I-like"/>
    <property type="match status" value="1"/>
</dbReference>
<dbReference type="PANTHER" id="PTHR12121:SF36">
    <property type="entry name" value="ENDONUCLEASE_EXONUCLEASE_PHOSPHATASE DOMAIN-CONTAINING PROTEIN"/>
    <property type="match status" value="1"/>
</dbReference>
<dbReference type="GO" id="GO:0000175">
    <property type="term" value="F:3'-5'-RNA exonuclease activity"/>
    <property type="evidence" value="ECO:0007669"/>
    <property type="project" value="TreeGrafter"/>
</dbReference>
<keyword evidence="4" id="KW-1185">Reference proteome</keyword>
<dbReference type="FunCoup" id="C5LZY9">
    <property type="interactions" value="3"/>
</dbReference>
<evidence type="ECO:0000313" key="4">
    <source>
        <dbReference type="Proteomes" id="UP000007800"/>
    </source>
</evidence>
<evidence type="ECO:0000259" key="2">
    <source>
        <dbReference type="Pfam" id="PF03372"/>
    </source>
</evidence>
<dbReference type="InterPro" id="IPR005135">
    <property type="entry name" value="Endo/exonuclease/phosphatase"/>
</dbReference>
<dbReference type="Pfam" id="PF03372">
    <property type="entry name" value="Exo_endo_phos"/>
    <property type="match status" value="1"/>
</dbReference>
<proteinExistence type="predicted"/>
<name>C5LZY9_PERM5</name>
<protein>
    <submittedName>
        <fullName evidence="3">Carbon catabolite repressor protein, putative</fullName>
    </submittedName>
</protein>
<dbReference type="EMBL" id="GG686971">
    <property type="protein sequence ID" value="EEQ97807.1"/>
    <property type="molecule type" value="Genomic_DNA"/>
</dbReference>
<sequence>MTTTTTAVDAKASSPAVISEDGSSVVILMRVNGKRLTFNRNSSDTMDQVLRRMQLSVEKAYGIGDKRKLKKRKGPPPVDESEHGNKVRIQWSDKEGNKLASTDSSVNTTTLAELSRSTKEITVNEHVYSVFLNPPLVTSVALKYFVFAEYPIIPLVECSNTTPEEVVYEYKTTESEELVHSGRIFTPGEELIGKKLLVSAYHSDCRSLPQAESDPSRPVRPSPSKGTFRDRRLPKPLGVTPPNHIRVASFNVLAQRYVRTPLATKVMYRNVKSCREVLEWEYRCPLLMRELMDVKADVFAFQEAEPRFVETVREVLPQYTVRFVEKNGNKGEGCAIAYRHDRFEMLDEIALDLASTGVKAQLSEGQLSELQHKWGQVDMFADVFDNLGTAGQVLVLRDRQESGNVFVIGNTHLFFHRNATHVRLLQAHLLAMAVKRELDKFEGANVFICGDFNSFPDSGVVEYLSSGGLASNHKDWYYGPQFKWDSQDCADVDEAVDESAYHEVLVDEPEWGEGDELFGLAGEVKRMQPEKVDMDLGIELHHGINGLRHTELPQYTNAVCNFKAVLDYIFYTPRLTPVWSLPGLTDDDIEACNGGLPYKCYGSDHVMIATEFAISP</sequence>
<evidence type="ECO:0000313" key="3">
    <source>
        <dbReference type="EMBL" id="EEQ97807.1"/>
    </source>
</evidence>
<dbReference type="Gene3D" id="3.60.10.10">
    <property type="entry name" value="Endonuclease/exonuclease/phosphatase"/>
    <property type="match status" value="1"/>
</dbReference>
<dbReference type="AlphaFoldDB" id="C5LZY9"/>
<feature type="region of interest" description="Disordered" evidence="1">
    <location>
        <begin position="66"/>
        <end position="85"/>
    </location>
</feature>
<reference evidence="3 4" key="1">
    <citation type="submission" date="2008-07" db="EMBL/GenBank/DDBJ databases">
        <authorList>
            <person name="El-Sayed N."/>
            <person name="Caler E."/>
            <person name="Inman J."/>
            <person name="Amedeo P."/>
            <person name="Hass B."/>
            <person name="Wortman J."/>
        </authorList>
    </citation>
    <scope>NUCLEOTIDE SEQUENCE [LARGE SCALE GENOMIC DNA]</scope>
    <source>
        <strain evidence="4">ATCC 50983 / TXsc</strain>
    </source>
</reference>
<organism evidence="4">
    <name type="scientific">Perkinsus marinus (strain ATCC 50983 / TXsc)</name>
    <dbReference type="NCBI Taxonomy" id="423536"/>
    <lineage>
        <taxon>Eukaryota</taxon>
        <taxon>Sar</taxon>
        <taxon>Alveolata</taxon>
        <taxon>Perkinsozoa</taxon>
        <taxon>Perkinsea</taxon>
        <taxon>Perkinsida</taxon>
        <taxon>Perkinsidae</taxon>
        <taxon>Perkinsus</taxon>
    </lineage>
</organism>
<evidence type="ECO:0000256" key="1">
    <source>
        <dbReference type="SAM" id="MobiDB-lite"/>
    </source>
</evidence>
<dbReference type="InterPro" id="IPR050410">
    <property type="entry name" value="CCR4/nocturin_mRNA_transcr"/>
</dbReference>